<feature type="transmembrane region" description="Helical" evidence="1">
    <location>
        <begin position="207"/>
        <end position="228"/>
    </location>
</feature>
<keyword evidence="1" id="KW-0472">Membrane</keyword>
<feature type="transmembrane region" description="Helical" evidence="1">
    <location>
        <begin position="297"/>
        <end position="316"/>
    </location>
</feature>
<feature type="transmembrane region" description="Helical" evidence="1">
    <location>
        <begin position="26"/>
        <end position="47"/>
    </location>
</feature>
<dbReference type="Proteomes" id="UP000326287">
    <property type="component" value="Chromosome"/>
</dbReference>
<feature type="transmembrane region" description="Helical" evidence="1">
    <location>
        <begin position="240"/>
        <end position="258"/>
    </location>
</feature>
<protein>
    <submittedName>
        <fullName evidence="2">DUF819 family protein</fullName>
    </submittedName>
</protein>
<name>A0A5P9NJM0_9GAMM</name>
<reference evidence="2 3" key="1">
    <citation type="submission" date="2019-02" db="EMBL/GenBank/DDBJ databases">
        <authorList>
            <person name="Li S.-H."/>
        </authorList>
    </citation>
    <scope>NUCLEOTIDE SEQUENCE [LARGE SCALE GENOMIC DNA]</scope>
    <source>
        <strain evidence="2 3">IMCC14385</strain>
    </source>
</reference>
<dbReference type="PANTHER" id="PTHR34289:SF8">
    <property type="entry name" value="DUF819 DOMAIN-CONTAINING PROTEIN"/>
    <property type="match status" value="1"/>
</dbReference>
<evidence type="ECO:0000313" key="3">
    <source>
        <dbReference type="Proteomes" id="UP000326287"/>
    </source>
</evidence>
<dbReference type="EMBL" id="CP036422">
    <property type="protein sequence ID" value="QFU75706.1"/>
    <property type="molecule type" value="Genomic_DNA"/>
</dbReference>
<evidence type="ECO:0000313" key="2">
    <source>
        <dbReference type="EMBL" id="QFU75706.1"/>
    </source>
</evidence>
<dbReference type="PANTHER" id="PTHR34289">
    <property type="entry name" value="PROTEIN, PUTATIVE (DUF819)-RELATED"/>
    <property type="match status" value="1"/>
</dbReference>
<feature type="transmembrane region" description="Helical" evidence="1">
    <location>
        <begin position="59"/>
        <end position="75"/>
    </location>
</feature>
<dbReference type="KEGG" id="halc:EY643_08575"/>
<feature type="transmembrane region" description="Helical" evidence="1">
    <location>
        <begin position="270"/>
        <end position="291"/>
    </location>
</feature>
<evidence type="ECO:0000256" key="1">
    <source>
        <dbReference type="SAM" id="Phobius"/>
    </source>
</evidence>
<accession>A0A5P9NJM0</accession>
<dbReference type="AlphaFoldDB" id="A0A5P9NJM0"/>
<feature type="transmembrane region" description="Helical" evidence="1">
    <location>
        <begin position="150"/>
        <end position="175"/>
    </location>
</feature>
<gene>
    <name evidence="2" type="ORF">EY643_08575</name>
</gene>
<organism evidence="2 3">
    <name type="scientific">Halioglobus maricola</name>
    <dbReference type="NCBI Taxonomy" id="2601894"/>
    <lineage>
        <taxon>Bacteria</taxon>
        <taxon>Pseudomonadati</taxon>
        <taxon>Pseudomonadota</taxon>
        <taxon>Gammaproteobacteria</taxon>
        <taxon>Cellvibrionales</taxon>
        <taxon>Halieaceae</taxon>
        <taxon>Halioglobus</taxon>
    </lineage>
</organism>
<feature type="transmembrane region" description="Helical" evidence="1">
    <location>
        <begin position="354"/>
        <end position="379"/>
    </location>
</feature>
<feature type="transmembrane region" description="Helical" evidence="1">
    <location>
        <begin position="87"/>
        <end position="108"/>
    </location>
</feature>
<keyword evidence="3" id="KW-1185">Reference proteome</keyword>
<dbReference type="OrthoDB" id="653763at2"/>
<sequence>MSAIFWAVFLTIPALAIWLAHHQAWAHRLGVVVLCYVAGLLVGNFGGLPVAAVESAEDVGTLAIGMALPLLLMSLDIRRCSEVAGKAMLSMLLATVSVVCVATCLYFLFADGISEKPAHLAAMAVGVYTGGTPNLAAIKAGLDIADTDYLLFHSIDTLLGGLYMLAMLTVGIPFFRRILPATTAGTESAEELDLEESYQPFLQLENVPSLLATLCIAGAAVAAAYGLANALASVFGEQTLSPLLILVLTTIGVGLSFSPARRRLKYAYRIGMYLIYVFCFAIASATTLDMLAAADPMIAVFTLAAVLGSVIMHALLCRLSGVDGDTFMVTSVAAVCSPPFVPLVARALNNRGLIFAGMMTGIVGYAIGNYLGITLALILSGS</sequence>
<proteinExistence type="predicted"/>
<feature type="transmembrane region" description="Helical" evidence="1">
    <location>
        <begin position="328"/>
        <end position="348"/>
    </location>
</feature>
<dbReference type="InterPro" id="IPR008537">
    <property type="entry name" value="DUF819"/>
</dbReference>
<keyword evidence="1" id="KW-1133">Transmembrane helix</keyword>
<keyword evidence="1" id="KW-0812">Transmembrane</keyword>
<dbReference type="RefSeq" id="WP_152661813.1">
    <property type="nucleotide sequence ID" value="NZ_CP036422.1"/>
</dbReference>
<dbReference type="Pfam" id="PF05684">
    <property type="entry name" value="DUF819"/>
    <property type="match status" value="1"/>
</dbReference>